<proteinExistence type="predicted"/>
<dbReference type="EMBL" id="KZ819713">
    <property type="protein sequence ID" value="PWN53687.1"/>
    <property type="molecule type" value="Genomic_DNA"/>
</dbReference>
<evidence type="ECO:0000313" key="2">
    <source>
        <dbReference type="Proteomes" id="UP000245626"/>
    </source>
</evidence>
<protein>
    <submittedName>
        <fullName evidence="1">Uncharacterized protein</fullName>
    </submittedName>
</protein>
<reference evidence="1 2" key="1">
    <citation type="journal article" date="2018" name="Mol. Biol. Evol.">
        <title>Broad Genomic Sampling Reveals a Smut Pathogenic Ancestry of the Fungal Clade Ustilaginomycotina.</title>
        <authorList>
            <person name="Kijpornyongpan T."/>
            <person name="Mondo S.J."/>
            <person name="Barry K."/>
            <person name="Sandor L."/>
            <person name="Lee J."/>
            <person name="Lipzen A."/>
            <person name="Pangilinan J."/>
            <person name="LaButti K."/>
            <person name="Hainaut M."/>
            <person name="Henrissat B."/>
            <person name="Grigoriev I.V."/>
            <person name="Spatafora J.W."/>
            <person name="Aime M.C."/>
        </authorList>
    </citation>
    <scope>NUCLEOTIDE SEQUENCE [LARGE SCALE GENOMIC DNA]</scope>
    <source>
        <strain evidence="1 2">SA 807</strain>
    </source>
</reference>
<accession>A0ACD0P6K2</accession>
<name>A0ACD0P6K2_9BASI</name>
<organism evidence="1 2">
    <name type="scientific">Violaceomyces palustris</name>
    <dbReference type="NCBI Taxonomy" id="1673888"/>
    <lineage>
        <taxon>Eukaryota</taxon>
        <taxon>Fungi</taxon>
        <taxon>Dikarya</taxon>
        <taxon>Basidiomycota</taxon>
        <taxon>Ustilaginomycotina</taxon>
        <taxon>Ustilaginomycetes</taxon>
        <taxon>Violaceomycetales</taxon>
        <taxon>Violaceomycetaceae</taxon>
        <taxon>Violaceomyces</taxon>
    </lineage>
</organism>
<sequence length="68" mass="7953">MTDGVFPKPHFLFFSPWLSLLFNPNFLILGTKELGCGQEAPRFPVRSIYSTFRERYLTESVKTRRQLA</sequence>
<dbReference type="Proteomes" id="UP000245626">
    <property type="component" value="Unassembled WGS sequence"/>
</dbReference>
<evidence type="ECO:0000313" key="1">
    <source>
        <dbReference type="EMBL" id="PWN53687.1"/>
    </source>
</evidence>
<keyword evidence="2" id="KW-1185">Reference proteome</keyword>
<gene>
    <name evidence="1" type="ORF">IE53DRAFT_121253</name>
</gene>